<comment type="caution">
    <text evidence="1">The sequence shown here is derived from an EMBL/GenBank/DDBJ whole genome shotgun (WGS) entry which is preliminary data.</text>
</comment>
<keyword evidence="2" id="KW-1185">Reference proteome</keyword>
<dbReference type="Pfam" id="PF01784">
    <property type="entry name" value="DUF34_NIF3"/>
    <property type="match status" value="1"/>
</dbReference>
<organism evidence="1 2">
    <name type="scientific">Zhongshania aquimaris</name>
    <dbReference type="NCBI Taxonomy" id="2857107"/>
    <lineage>
        <taxon>Bacteria</taxon>
        <taxon>Pseudomonadati</taxon>
        <taxon>Pseudomonadota</taxon>
        <taxon>Gammaproteobacteria</taxon>
        <taxon>Cellvibrionales</taxon>
        <taxon>Spongiibacteraceae</taxon>
        <taxon>Zhongshania</taxon>
    </lineage>
</organism>
<name>A0ABS6VPJ2_9GAMM</name>
<evidence type="ECO:0000313" key="1">
    <source>
        <dbReference type="EMBL" id="MBW2940232.1"/>
    </source>
</evidence>
<dbReference type="PANTHER" id="PTHR13799:SF14">
    <property type="entry name" value="GTP CYCLOHYDROLASE 1 TYPE 2 HOMOLOG"/>
    <property type="match status" value="1"/>
</dbReference>
<proteinExistence type="predicted"/>
<gene>
    <name evidence="1" type="ORF">KXJ70_05570</name>
</gene>
<protein>
    <submittedName>
        <fullName evidence="1">Nif3-like dinuclear metal center hexameric protein</fullName>
    </submittedName>
</protein>
<dbReference type="Proteomes" id="UP001166291">
    <property type="component" value="Unassembled WGS sequence"/>
</dbReference>
<dbReference type="NCBIfam" id="TIGR00486">
    <property type="entry name" value="YbgI_SA1388"/>
    <property type="match status" value="1"/>
</dbReference>
<dbReference type="EMBL" id="JAHWDQ010000001">
    <property type="protein sequence ID" value="MBW2940232.1"/>
    <property type="molecule type" value="Genomic_DNA"/>
</dbReference>
<sequence length="253" mass="27028">MAVSLGDLLAAADNILEPAQFSDYCPNGLQVAGSETVRRIISGVTASQALIEAAIAEKADAIMVHHGYFWRGEDPCIVGMKRNRLALLLANNISLIAYHLPLDAHPVLGNNAQLAKRLGIHVEGGLEPNNPRSVGNVGRLSAPMSAEAFAAHVELVLGRKPLLEVGHDRPISTIAWCTGGAQSYIEKAFAAGVDAYLSGEVSEPTILAARELGIHYIAAGHHATERYGIQAVAKNLADQFDLYHRFIDIDNPA</sequence>
<accession>A0ABS6VPJ2</accession>
<reference evidence="1" key="1">
    <citation type="submission" date="2021-07" db="EMBL/GenBank/DDBJ databases">
        <title>Zhongshania sp. CAU 1632 isolated from seawater.</title>
        <authorList>
            <person name="Kim W."/>
        </authorList>
    </citation>
    <scope>NUCLEOTIDE SEQUENCE</scope>
    <source>
        <strain evidence="1">CAU 1632</strain>
    </source>
</reference>
<evidence type="ECO:0000313" key="2">
    <source>
        <dbReference type="Proteomes" id="UP001166291"/>
    </source>
</evidence>
<dbReference type="RefSeq" id="WP_219042445.1">
    <property type="nucleotide sequence ID" value="NZ_JAHWDQ010000001.1"/>
</dbReference>
<dbReference type="InterPro" id="IPR002678">
    <property type="entry name" value="DUF34/NIF3"/>
</dbReference>
<dbReference type="PANTHER" id="PTHR13799">
    <property type="entry name" value="NGG1 INTERACTING FACTOR 3"/>
    <property type="match status" value="1"/>
</dbReference>